<protein>
    <submittedName>
        <fullName evidence="8">1-acyl-sn-glycerol-3-phosphate acyltransferase</fullName>
    </submittedName>
</protein>
<reference evidence="8 9" key="1">
    <citation type="submission" date="2018-05" db="EMBL/GenBank/DDBJ databases">
        <title>Genomic Encyclopedia of Type Strains, Phase IV (KMG-IV): sequencing the most valuable type-strain genomes for metagenomic binning, comparative biology and taxonomic classification.</title>
        <authorList>
            <person name="Goeker M."/>
        </authorList>
    </citation>
    <scope>NUCLEOTIDE SEQUENCE [LARGE SCALE GENOMIC DNA]</scope>
    <source>
        <strain evidence="8 9">DSM 100333</strain>
    </source>
</reference>
<dbReference type="InterPro" id="IPR050545">
    <property type="entry name" value="Mycobact_MmpL"/>
</dbReference>
<keyword evidence="2" id="KW-1003">Cell membrane</keyword>
<evidence type="ECO:0000256" key="6">
    <source>
        <dbReference type="SAM" id="Phobius"/>
    </source>
</evidence>
<feature type="transmembrane region" description="Helical" evidence="6">
    <location>
        <begin position="819"/>
        <end position="842"/>
    </location>
</feature>
<feature type="transmembrane region" description="Helical" evidence="6">
    <location>
        <begin position="685"/>
        <end position="707"/>
    </location>
</feature>
<organism evidence="8 9">
    <name type="scientific">Hallella colorans</name>
    <dbReference type="NCBI Taxonomy" id="1703337"/>
    <lineage>
        <taxon>Bacteria</taxon>
        <taxon>Pseudomonadati</taxon>
        <taxon>Bacteroidota</taxon>
        <taxon>Bacteroidia</taxon>
        <taxon>Bacteroidales</taxon>
        <taxon>Prevotellaceae</taxon>
        <taxon>Hallella</taxon>
    </lineage>
</organism>
<feature type="transmembrane region" description="Helical" evidence="6">
    <location>
        <begin position="298"/>
        <end position="318"/>
    </location>
</feature>
<dbReference type="Proteomes" id="UP000245870">
    <property type="component" value="Unassembled WGS sequence"/>
</dbReference>
<dbReference type="RefSeq" id="WP_116615882.1">
    <property type="nucleotide sequence ID" value="NZ_QENY01000003.1"/>
</dbReference>
<evidence type="ECO:0000256" key="2">
    <source>
        <dbReference type="ARBA" id="ARBA00022475"/>
    </source>
</evidence>
<keyword evidence="8" id="KW-0808">Transferase</keyword>
<feature type="transmembrane region" description="Helical" evidence="6">
    <location>
        <begin position="753"/>
        <end position="771"/>
    </location>
</feature>
<dbReference type="SMART" id="SM00563">
    <property type="entry name" value="PlsC"/>
    <property type="match status" value="1"/>
</dbReference>
<dbReference type="CDD" id="cd07989">
    <property type="entry name" value="LPLAT_AGPAT-like"/>
    <property type="match status" value="1"/>
</dbReference>
<feature type="transmembrane region" description="Helical" evidence="6">
    <location>
        <begin position="324"/>
        <end position="349"/>
    </location>
</feature>
<dbReference type="PANTHER" id="PTHR33406:SF13">
    <property type="entry name" value="MEMBRANE PROTEIN YDFJ"/>
    <property type="match status" value="1"/>
</dbReference>
<feature type="transmembrane region" description="Helical" evidence="6">
    <location>
        <begin position="361"/>
        <end position="380"/>
    </location>
</feature>
<accession>A0A2U0UKB3</accession>
<dbReference type="InterPro" id="IPR002123">
    <property type="entry name" value="Plipid/glycerol_acylTrfase"/>
</dbReference>
<feature type="transmembrane region" description="Helical" evidence="6">
    <location>
        <begin position="436"/>
        <end position="454"/>
    </location>
</feature>
<dbReference type="SUPFAM" id="SSF69593">
    <property type="entry name" value="Glycerol-3-phosphate (1)-acyltransferase"/>
    <property type="match status" value="1"/>
</dbReference>
<dbReference type="InterPro" id="IPR004869">
    <property type="entry name" value="MMPL_dom"/>
</dbReference>
<dbReference type="PANTHER" id="PTHR33406">
    <property type="entry name" value="MEMBRANE PROTEIN MJ1562-RELATED"/>
    <property type="match status" value="1"/>
</dbReference>
<dbReference type="Pfam" id="PF01553">
    <property type="entry name" value="Acyltransferase"/>
    <property type="match status" value="1"/>
</dbReference>
<dbReference type="AlphaFoldDB" id="A0A2U0UKB3"/>
<evidence type="ECO:0000313" key="8">
    <source>
        <dbReference type="EMBL" id="PVX58041.1"/>
    </source>
</evidence>
<evidence type="ECO:0000256" key="4">
    <source>
        <dbReference type="ARBA" id="ARBA00022989"/>
    </source>
</evidence>
<feature type="transmembrane region" description="Helical" evidence="6">
    <location>
        <begin position="661"/>
        <end position="678"/>
    </location>
</feature>
<dbReference type="Gene3D" id="1.20.1640.10">
    <property type="entry name" value="Multidrug efflux transporter AcrB transmembrane domain"/>
    <property type="match status" value="2"/>
</dbReference>
<name>A0A2U0UKB3_9BACT</name>
<evidence type="ECO:0000313" key="9">
    <source>
        <dbReference type="Proteomes" id="UP000245870"/>
    </source>
</evidence>
<evidence type="ECO:0000256" key="1">
    <source>
        <dbReference type="ARBA" id="ARBA00004651"/>
    </source>
</evidence>
<gene>
    <name evidence="8" type="ORF">C7379_103166</name>
</gene>
<evidence type="ECO:0000256" key="3">
    <source>
        <dbReference type="ARBA" id="ARBA00022692"/>
    </source>
</evidence>
<dbReference type="Pfam" id="PF03176">
    <property type="entry name" value="MMPL"/>
    <property type="match status" value="2"/>
</dbReference>
<feature type="transmembrane region" description="Helical" evidence="6">
    <location>
        <begin position="392"/>
        <end position="410"/>
    </location>
</feature>
<proteinExistence type="predicted"/>
<dbReference type="OrthoDB" id="9803035at2"/>
<feature type="transmembrane region" description="Helical" evidence="6">
    <location>
        <begin position="273"/>
        <end position="291"/>
    </location>
</feature>
<keyword evidence="3 6" id="KW-0812">Transmembrane</keyword>
<evidence type="ECO:0000256" key="5">
    <source>
        <dbReference type="ARBA" id="ARBA00023136"/>
    </source>
</evidence>
<dbReference type="EMBL" id="QENY01000003">
    <property type="protein sequence ID" value="PVX58041.1"/>
    <property type="molecule type" value="Genomic_DNA"/>
</dbReference>
<dbReference type="GO" id="GO:0005886">
    <property type="term" value="C:plasma membrane"/>
    <property type="evidence" value="ECO:0007669"/>
    <property type="project" value="UniProtKB-SubCell"/>
</dbReference>
<keyword evidence="9" id="KW-1185">Reference proteome</keyword>
<keyword evidence="4 6" id="KW-1133">Transmembrane helix</keyword>
<sequence length="1195" mass="136441">MPEFILKLYDYMKMHRMTCFFSFVVITLLLVMSVLRLGYKEDIADFLPIDSEHHNALKVYQDISGANKVFAIFQYRDTTKTDPDAMVNSIDAFVEKLEKTDTAHILTNVMSQIDVEKMTEVTDFVYKNIPYFLTDADYARMDSVMTQPDYVAHQLKQDKQMLMFPAGGILSDNIQRDPLNIFTPVVKKLQRSDTGLKHEMYNGYIFSPDMQKAIVMMDSPYGASETENNARLTNMLKTCADIVTSGQKNIGIHIIGAPVIAVTNASQIKTDSILAVIISVTLILALLLFSFRSFHNLLLIAFSIAWGWLFAMGGLALFHDKVSVIVIGISSVILGIAVNYPLHFIAHLSHTPNKRKALREIVMPLLVGNVTTVGAFLALVPLQSVALRDLGLFSSFLLIGTIIFVLIYLPHLSKETKEVKHTFLDKLSNVSLENKPVFVVVVIVLTLVFGYFSLQTQFDANMGHINYMTDEQKADMAYFQRTMVQSGEYQKVYAISSDSTMDGALDKSLHLQSCLKKLQAQGKVHDYNTCSQFIVSYKEQQRRLLLWQDFVQRNKEKIKSSLQVGMRLEGFADDSFDEFYALLDKDYQPQNFSYFKPLTQSLFVSNLSMDSANRRYNVVNILSVKDNNVKEVEDVLDSHDSYSFDVVSMNSAIANHLSDDFNYIGFACGFIVFFFLWLSFGSIELAVLSFVPMAVSWLWILGIMALFGMQFNIVNIILATFIFGQGDDYTIFMTEGAMYEYAYRRKMLASYKHSIIISALIMFIGIGTLIVARHPALHSLAEITIAGMFSVVLMAYIFPPLVFKFLVRHNDEYRKRPVSMIPLLVMGLSSFVFFCQLTTVYVRGFLTLCLLKPTASKRRHLHRYVQRLYQYNLTHIPTVRYRVEKTSDEDFEQPAMIISNHQSMLDAAVFMALSSKIVLISNRHPSNNWVVKRIYQWLGFVTLSEDMNKNLSVLKERVKQGYSLVVFPEGERNSKSSIMRFHKGAFYIAEQLGLDIVPVFLHGLNDVLPRNSFAVYGGNITVSIRERILLNDARWGDGYVQRTKNIHRYYVEEYVKMASLIETSHYYHNLLLDRYRYKGTEIYRAVQNNLKKYSNFSQWIDGVVTSSNVLVFNHSFGEFALLYALVHKNIIVSVYEPDEEKSTLLFYCSEGLVPNLKIHKTIDVAEIKADECQVFMFDMHDKSLEGISNIKVISV</sequence>
<dbReference type="GO" id="GO:0016746">
    <property type="term" value="F:acyltransferase activity"/>
    <property type="evidence" value="ECO:0007669"/>
    <property type="project" value="UniProtKB-KW"/>
</dbReference>
<feature type="transmembrane region" description="Helical" evidence="6">
    <location>
        <begin position="783"/>
        <end position="807"/>
    </location>
</feature>
<dbReference type="SUPFAM" id="SSF82866">
    <property type="entry name" value="Multidrug efflux transporter AcrB transmembrane domain"/>
    <property type="match status" value="2"/>
</dbReference>
<evidence type="ECO:0000259" key="7">
    <source>
        <dbReference type="SMART" id="SM00563"/>
    </source>
</evidence>
<comment type="caution">
    <text evidence="8">The sequence shown here is derived from an EMBL/GenBank/DDBJ whole genome shotgun (WGS) entry which is preliminary data.</text>
</comment>
<comment type="subcellular location">
    <subcellularLocation>
        <location evidence="1">Cell membrane</location>
        <topology evidence="1">Multi-pass membrane protein</topology>
    </subcellularLocation>
</comment>
<keyword evidence="8" id="KW-0012">Acyltransferase</keyword>
<keyword evidence="5 6" id="KW-0472">Membrane</keyword>
<feature type="domain" description="Phospholipid/glycerol acyltransferase" evidence="7">
    <location>
        <begin position="895"/>
        <end position="1004"/>
    </location>
</feature>